<dbReference type="InterPro" id="IPR025857">
    <property type="entry name" value="MacB_PCD"/>
</dbReference>
<evidence type="ECO:0000313" key="10">
    <source>
        <dbReference type="Proteomes" id="UP000316714"/>
    </source>
</evidence>
<name>A0A5C5VGI8_9BACT</name>
<keyword evidence="4 6" id="KW-1133">Transmembrane helix</keyword>
<gene>
    <name evidence="9" type="primary">macB_6</name>
    <name evidence="9" type="ORF">KOR34_27270</name>
</gene>
<dbReference type="GO" id="GO:0005524">
    <property type="term" value="F:ATP binding"/>
    <property type="evidence" value="ECO:0007669"/>
    <property type="project" value="UniProtKB-KW"/>
</dbReference>
<dbReference type="Pfam" id="PF12704">
    <property type="entry name" value="MacB_PCD"/>
    <property type="match status" value="1"/>
</dbReference>
<evidence type="ECO:0000256" key="1">
    <source>
        <dbReference type="ARBA" id="ARBA00004651"/>
    </source>
</evidence>
<dbReference type="EMBL" id="SIHJ01000001">
    <property type="protein sequence ID" value="TWT37764.1"/>
    <property type="molecule type" value="Genomic_DNA"/>
</dbReference>
<evidence type="ECO:0000259" key="7">
    <source>
        <dbReference type="Pfam" id="PF02687"/>
    </source>
</evidence>
<evidence type="ECO:0000313" key="9">
    <source>
        <dbReference type="EMBL" id="TWT37764.1"/>
    </source>
</evidence>
<dbReference type="GO" id="GO:0016787">
    <property type="term" value="F:hydrolase activity"/>
    <property type="evidence" value="ECO:0007669"/>
    <property type="project" value="UniProtKB-KW"/>
</dbReference>
<keyword evidence="9" id="KW-0067">ATP-binding</keyword>
<feature type="transmembrane region" description="Helical" evidence="6">
    <location>
        <begin position="294"/>
        <end position="320"/>
    </location>
</feature>
<dbReference type="Proteomes" id="UP000316714">
    <property type="component" value="Unassembled WGS sequence"/>
</dbReference>
<proteinExistence type="predicted"/>
<dbReference type="EC" id="3.6.3.-" evidence="9"/>
<feature type="domain" description="MacB-like periplasmic core" evidence="8">
    <location>
        <begin position="18"/>
        <end position="211"/>
    </location>
</feature>
<accession>A0A5C5VGI8</accession>
<feature type="domain" description="ABC3 transporter permease C-terminal" evidence="7">
    <location>
        <begin position="252"/>
        <end position="367"/>
    </location>
</feature>
<dbReference type="InterPro" id="IPR003838">
    <property type="entry name" value="ABC3_permease_C"/>
</dbReference>
<evidence type="ECO:0000259" key="8">
    <source>
        <dbReference type="Pfam" id="PF12704"/>
    </source>
</evidence>
<keyword evidence="10" id="KW-1185">Reference proteome</keyword>
<keyword evidence="2" id="KW-1003">Cell membrane</keyword>
<evidence type="ECO:0000256" key="6">
    <source>
        <dbReference type="SAM" id="Phobius"/>
    </source>
</evidence>
<dbReference type="PANTHER" id="PTHR30572:SF15">
    <property type="entry name" value="ABC TRANSPORTER PERMEASE"/>
    <property type="match status" value="1"/>
</dbReference>
<comment type="subcellular location">
    <subcellularLocation>
        <location evidence="1">Cell membrane</location>
        <topology evidence="1">Multi-pass membrane protein</topology>
    </subcellularLocation>
</comment>
<dbReference type="RefSeq" id="WP_146565074.1">
    <property type="nucleotide sequence ID" value="NZ_SIHJ01000001.1"/>
</dbReference>
<dbReference type="Pfam" id="PF02687">
    <property type="entry name" value="FtsX"/>
    <property type="match status" value="1"/>
</dbReference>
<dbReference type="OrthoDB" id="9775474at2"/>
<keyword evidence="9" id="KW-0378">Hydrolase</keyword>
<comment type="caution">
    <text evidence="9">The sequence shown here is derived from an EMBL/GenBank/DDBJ whole genome shotgun (WGS) entry which is preliminary data.</text>
</comment>
<evidence type="ECO:0000256" key="4">
    <source>
        <dbReference type="ARBA" id="ARBA00022989"/>
    </source>
</evidence>
<feature type="transmembrane region" description="Helical" evidence="6">
    <location>
        <begin position="248"/>
        <end position="273"/>
    </location>
</feature>
<organism evidence="9 10">
    <name type="scientific">Posidoniimonas corsicana</name>
    <dbReference type="NCBI Taxonomy" id="1938618"/>
    <lineage>
        <taxon>Bacteria</taxon>
        <taxon>Pseudomonadati</taxon>
        <taxon>Planctomycetota</taxon>
        <taxon>Planctomycetia</taxon>
        <taxon>Pirellulales</taxon>
        <taxon>Lacipirellulaceae</taxon>
        <taxon>Posidoniimonas</taxon>
    </lineage>
</organism>
<dbReference type="PANTHER" id="PTHR30572">
    <property type="entry name" value="MEMBRANE COMPONENT OF TRANSPORTER-RELATED"/>
    <property type="match status" value="1"/>
</dbReference>
<feature type="transmembrane region" description="Helical" evidence="6">
    <location>
        <begin position="340"/>
        <end position="361"/>
    </location>
</feature>
<protein>
    <submittedName>
        <fullName evidence="9">Macrolide export ATP-binding/permease protein MacB</fullName>
        <ecNumber evidence="9">3.6.3.-</ecNumber>
    </submittedName>
</protein>
<dbReference type="GO" id="GO:0005886">
    <property type="term" value="C:plasma membrane"/>
    <property type="evidence" value="ECO:0007669"/>
    <property type="project" value="UniProtKB-SubCell"/>
</dbReference>
<dbReference type="InterPro" id="IPR050250">
    <property type="entry name" value="Macrolide_Exporter_MacB"/>
</dbReference>
<keyword evidence="3 6" id="KW-0812">Transmembrane</keyword>
<keyword evidence="5 6" id="KW-0472">Membrane</keyword>
<evidence type="ECO:0000256" key="3">
    <source>
        <dbReference type="ARBA" id="ARBA00022692"/>
    </source>
</evidence>
<reference evidence="9 10" key="1">
    <citation type="submission" date="2019-02" db="EMBL/GenBank/DDBJ databases">
        <title>Deep-cultivation of Planctomycetes and their phenomic and genomic characterization uncovers novel biology.</title>
        <authorList>
            <person name="Wiegand S."/>
            <person name="Jogler M."/>
            <person name="Boedeker C."/>
            <person name="Pinto D."/>
            <person name="Vollmers J."/>
            <person name="Rivas-Marin E."/>
            <person name="Kohn T."/>
            <person name="Peeters S.H."/>
            <person name="Heuer A."/>
            <person name="Rast P."/>
            <person name="Oberbeckmann S."/>
            <person name="Bunk B."/>
            <person name="Jeske O."/>
            <person name="Meyerdierks A."/>
            <person name="Storesund J.E."/>
            <person name="Kallscheuer N."/>
            <person name="Luecker S."/>
            <person name="Lage O.M."/>
            <person name="Pohl T."/>
            <person name="Merkel B.J."/>
            <person name="Hornburger P."/>
            <person name="Mueller R.-W."/>
            <person name="Bruemmer F."/>
            <person name="Labrenz M."/>
            <person name="Spormann A.M."/>
            <person name="Op Den Camp H."/>
            <person name="Overmann J."/>
            <person name="Amann R."/>
            <person name="Jetten M.S.M."/>
            <person name="Mascher T."/>
            <person name="Medema M.H."/>
            <person name="Devos D.P."/>
            <person name="Kaster A.-K."/>
            <person name="Ovreas L."/>
            <person name="Rohde M."/>
            <person name="Galperin M.Y."/>
            <person name="Jogler C."/>
        </authorList>
    </citation>
    <scope>NUCLEOTIDE SEQUENCE [LARGE SCALE GENOMIC DNA]</scope>
    <source>
        <strain evidence="9 10">KOR34</strain>
    </source>
</reference>
<evidence type="ECO:0000256" key="5">
    <source>
        <dbReference type="ARBA" id="ARBA00023136"/>
    </source>
</evidence>
<evidence type="ECO:0000256" key="2">
    <source>
        <dbReference type="ARBA" id="ARBA00022475"/>
    </source>
</evidence>
<dbReference type="AlphaFoldDB" id="A0A5C5VGI8"/>
<dbReference type="GO" id="GO:0022857">
    <property type="term" value="F:transmembrane transporter activity"/>
    <property type="evidence" value="ECO:0007669"/>
    <property type="project" value="TreeGrafter"/>
</dbReference>
<feature type="transmembrane region" description="Helical" evidence="6">
    <location>
        <begin position="20"/>
        <end position="42"/>
    </location>
</feature>
<keyword evidence="9" id="KW-0547">Nucleotide-binding</keyword>
<sequence length="375" mass="40254">MRFSRLVTANLLGRPVRTLLTLSGIAVAVGAVVALVGVSAGFEKAMLDSYESRNVDLVVLQAGKMQQMMSVLPESLGEQLAALDGVETVTPFLMDVVSLSQEDVMGVTIQGWPQDSPQWDQYELIDGQPLEASGPKSLLVGKRLAELLNKHAGDQLEVYEGEPFNVAGVYERFIRFEDGAIAMPLADLQDLMFREGEVSLFMVTATESARTDLPGLTARIHALQSGLEVAPPSEFAENSPELKTVRSIAWLTSSIALVVGAVGILNTMLMAVFERTKEIAMMRAVGWRRSRVMRLVMSEALLLALGGAVLGSLGAIALMRVLSYSPSAGRLVSGDVSGEVVLQGFIVALVLGLLGGLYPAYRASRLAPIEGLRHE</sequence>